<dbReference type="Pfam" id="PF13586">
    <property type="entry name" value="DDE_Tnp_1_2"/>
    <property type="match status" value="1"/>
</dbReference>
<proteinExistence type="predicted"/>
<dbReference type="HOGENOM" id="CLU_2701413_0_0_0"/>
<evidence type="ECO:0000259" key="1">
    <source>
        <dbReference type="Pfam" id="PF13586"/>
    </source>
</evidence>
<reference key="1">
    <citation type="journal article" date="2011" name="Mol. Biol. Evol.">
        <title>Unity in variety -- the pan-genome of the Chlamydiae.</title>
        <authorList>
            <person name="Collingro A."/>
            <person name="Tischler P."/>
            <person name="Weinmaier T."/>
            <person name="Penz T."/>
            <person name="Heinz E."/>
            <person name="Brunham R.C."/>
            <person name="Read T.D."/>
            <person name="Bavoil P.M."/>
            <person name="Sachse K."/>
            <person name="Kahane S."/>
            <person name="Friedman M.G."/>
            <person name="Rattei T."/>
            <person name="Myers G.S.A."/>
            <person name="Horn M."/>
        </authorList>
    </citation>
    <scope>NUCLEOTIDE SEQUENCE</scope>
    <source>
        <strain>UV7</strain>
    </source>
</reference>
<dbReference type="PANTHER" id="PTHR30007:SF0">
    <property type="entry name" value="TRANSPOSASE"/>
    <property type="match status" value="1"/>
</dbReference>
<gene>
    <name evidence="2" type="ordered locus">PUV_09500</name>
</gene>
<accession>F8KYF7</accession>
<dbReference type="EMBL" id="FR872580">
    <property type="protein sequence ID" value="CCB85900.1"/>
    <property type="molecule type" value="Genomic_DNA"/>
</dbReference>
<sequence length="73" mass="9022">MARLDAYDWKAEWIPIERSFQVLPRRWVVERTFAWIGRYRRMSKDYEYLPKTAECMIYLCMTKTMLSRYLSIS</sequence>
<organism evidence="2 3">
    <name type="scientific">Parachlamydia acanthamoebae (strain UV7)</name>
    <dbReference type="NCBI Taxonomy" id="765952"/>
    <lineage>
        <taxon>Bacteria</taxon>
        <taxon>Pseudomonadati</taxon>
        <taxon>Chlamydiota</taxon>
        <taxon>Chlamydiia</taxon>
        <taxon>Parachlamydiales</taxon>
        <taxon>Parachlamydiaceae</taxon>
        <taxon>Parachlamydia</taxon>
    </lineage>
</organism>
<dbReference type="STRING" id="765952.PUV_09500"/>
<dbReference type="InterPro" id="IPR025668">
    <property type="entry name" value="Tnp_DDE_dom"/>
</dbReference>
<evidence type="ECO:0000313" key="3">
    <source>
        <dbReference type="Proteomes" id="UP000000495"/>
    </source>
</evidence>
<dbReference type="Proteomes" id="UP000000495">
    <property type="component" value="Chromosome"/>
</dbReference>
<dbReference type="KEGG" id="puv:PUV_09500"/>
<dbReference type="eggNOG" id="COG3293">
    <property type="taxonomic scope" value="Bacteria"/>
</dbReference>
<dbReference type="PANTHER" id="PTHR30007">
    <property type="entry name" value="PHP DOMAIN PROTEIN"/>
    <property type="match status" value="1"/>
</dbReference>
<reference evidence="2 3" key="2">
    <citation type="journal article" date="2011" name="Mol. Biol. Evol.">
        <title>Unity in variety--the pan-genome of the Chlamydiae.</title>
        <authorList>
            <person name="Collingro A."/>
            <person name="Tischler P."/>
            <person name="Weinmaier T."/>
            <person name="Penz T."/>
            <person name="Heinz E."/>
            <person name="Brunham R.C."/>
            <person name="Read T.D."/>
            <person name="Bavoil P.M."/>
            <person name="Sachse K."/>
            <person name="Kahane S."/>
            <person name="Friedman M.G."/>
            <person name="Rattei T."/>
            <person name="Myers G.S."/>
            <person name="Horn M."/>
        </authorList>
    </citation>
    <scope>NUCLEOTIDE SEQUENCE [LARGE SCALE GENOMIC DNA]</scope>
    <source>
        <strain evidence="3">UV7</strain>
    </source>
</reference>
<protein>
    <recommendedName>
        <fullName evidence="1">Transposase DDE domain-containing protein</fullName>
    </recommendedName>
</protein>
<feature type="domain" description="Transposase DDE" evidence="1">
    <location>
        <begin position="17"/>
        <end position="66"/>
    </location>
</feature>
<evidence type="ECO:0000313" key="2">
    <source>
        <dbReference type="EMBL" id="CCB85900.1"/>
    </source>
</evidence>
<dbReference type="AlphaFoldDB" id="F8KYF7"/>
<name>F8KYF7_PARAV</name>
<keyword evidence="3" id="KW-1185">Reference proteome</keyword>